<evidence type="ECO:0000313" key="2">
    <source>
        <dbReference type="EMBL" id="SVD01292.1"/>
    </source>
</evidence>
<name>A0A382RVG1_9ZZZZ</name>
<evidence type="ECO:0000259" key="1">
    <source>
        <dbReference type="Pfam" id="PF24986"/>
    </source>
</evidence>
<dbReference type="Pfam" id="PF24986">
    <property type="entry name" value="PRC_RimM"/>
    <property type="match status" value="1"/>
</dbReference>
<reference evidence="2" key="1">
    <citation type="submission" date="2018-05" db="EMBL/GenBank/DDBJ databases">
        <authorList>
            <person name="Lanie J.A."/>
            <person name="Ng W.-L."/>
            <person name="Kazmierczak K.M."/>
            <person name="Andrzejewski T.M."/>
            <person name="Davidsen T.M."/>
            <person name="Wayne K.J."/>
            <person name="Tettelin H."/>
            <person name="Glass J.I."/>
            <person name="Rusch D."/>
            <person name="Podicherti R."/>
            <person name="Tsui H.-C.T."/>
            <person name="Winkler M.E."/>
        </authorList>
    </citation>
    <scope>NUCLEOTIDE SEQUENCE</scope>
</reference>
<gene>
    <name evidence="2" type="ORF">METZ01_LOCUS354146</name>
</gene>
<dbReference type="InterPro" id="IPR011961">
    <property type="entry name" value="RimM"/>
</dbReference>
<protein>
    <recommendedName>
        <fullName evidence="1">Ribosome maturation factor RimM PRC barrel domain-containing protein</fullName>
    </recommendedName>
</protein>
<dbReference type="SUPFAM" id="SSF50346">
    <property type="entry name" value="PRC-barrel domain"/>
    <property type="match status" value="1"/>
</dbReference>
<dbReference type="Gene3D" id="2.30.30.240">
    <property type="entry name" value="PRC-barrel domain"/>
    <property type="match status" value="1"/>
</dbReference>
<accession>A0A382RVG1</accession>
<sequence>MKENIKIYFNNDIDNFLTIQTINYDANNYLIKFFEIFGRDKIENYRNSRFYVHKNDLPKLSNEENYFIDFIGCTLFDQNKKEVGLVKDIIPIKKNDILIFDSPEGEKMISFAKDLILFFDKDKKKLIMDIFEGTI</sequence>
<dbReference type="InterPro" id="IPR056792">
    <property type="entry name" value="PRC_RimM"/>
</dbReference>
<dbReference type="AlphaFoldDB" id="A0A382RVG1"/>
<dbReference type="EMBL" id="UINC01124264">
    <property type="protein sequence ID" value="SVD01292.1"/>
    <property type="molecule type" value="Genomic_DNA"/>
</dbReference>
<dbReference type="InterPro" id="IPR011033">
    <property type="entry name" value="PRC_barrel-like_sf"/>
</dbReference>
<dbReference type="GO" id="GO:0043022">
    <property type="term" value="F:ribosome binding"/>
    <property type="evidence" value="ECO:0007669"/>
    <property type="project" value="InterPro"/>
</dbReference>
<proteinExistence type="predicted"/>
<dbReference type="GO" id="GO:0006364">
    <property type="term" value="P:rRNA processing"/>
    <property type="evidence" value="ECO:0007669"/>
    <property type="project" value="InterPro"/>
</dbReference>
<dbReference type="NCBIfam" id="TIGR02273">
    <property type="entry name" value="16S_RimM"/>
    <property type="match status" value="1"/>
</dbReference>
<organism evidence="2">
    <name type="scientific">marine metagenome</name>
    <dbReference type="NCBI Taxonomy" id="408172"/>
    <lineage>
        <taxon>unclassified sequences</taxon>
        <taxon>metagenomes</taxon>
        <taxon>ecological metagenomes</taxon>
    </lineage>
</organism>
<dbReference type="GO" id="GO:0005840">
    <property type="term" value="C:ribosome"/>
    <property type="evidence" value="ECO:0007669"/>
    <property type="project" value="InterPro"/>
</dbReference>
<feature type="domain" description="Ribosome maturation factor RimM PRC barrel" evidence="1">
    <location>
        <begin position="68"/>
        <end position="132"/>
    </location>
</feature>